<evidence type="ECO:0000313" key="2">
    <source>
        <dbReference type="Proteomes" id="UP001139485"/>
    </source>
</evidence>
<comment type="caution">
    <text evidence="1">The sequence shown here is derived from an EMBL/GenBank/DDBJ whole genome shotgun (WGS) entry which is preliminary data.</text>
</comment>
<reference evidence="1" key="1">
    <citation type="submission" date="2022-05" db="EMBL/GenBank/DDBJ databases">
        <authorList>
            <person name="Tuo L."/>
        </authorList>
    </citation>
    <scope>NUCLEOTIDE SEQUENCE</scope>
    <source>
        <strain evidence="1">BSK12Z-4</strain>
    </source>
</reference>
<dbReference type="SUPFAM" id="SSF52540">
    <property type="entry name" value="P-loop containing nucleoside triphosphate hydrolases"/>
    <property type="match status" value="1"/>
</dbReference>
<proteinExistence type="predicted"/>
<evidence type="ECO:0000313" key="1">
    <source>
        <dbReference type="EMBL" id="MCM0618799.1"/>
    </source>
</evidence>
<dbReference type="AlphaFoldDB" id="A0A9X2D4B8"/>
<keyword evidence="2" id="KW-1185">Reference proteome</keyword>
<dbReference type="RefSeq" id="WP_250825766.1">
    <property type="nucleotide sequence ID" value="NZ_JAMOIL010000001.1"/>
</dbReference>
<dbReference type="EMBL" id="JAMOIL010000001">
    <property type="protein sequence ID" value="MCM0618799.1"/>
    <property type="molecule type" value="Genomic_DNA"/>
</dbReference>
<protein>
    <submittedName>
        <fullName evidence="1">Sulfotransferase family protein</fullName>
    </submittedName>
</protein>
<dbReference type="Proteomes" id="UP001139485">
    <property type="component" value="Unassembled WGS sequence"/>
</dbReference>
<sequence>MIISDRARLLFVHVQQTGGAVVAGRLRELLPDARRLPGVDRHAPLGQLLRAEPGLTGHWTFGVVRNPWARTWSWWRHVERVRTGTASAEGGERRQQFLAEVGETCEDFEAFVMRGLGEYQRLQTPQVRYLTTRGRRADLIGRQESLEADLRAVVARLELPWTPLTDGPDLAGDPEAYREAYSEPMRRRVEAVFARDVAAFGYEF</sequence>
<accession>A0A9X2D4B8</accession>
<name>A0A9X2D4B8_9ACTN</name>
<organism evidence="1 2">
    <name type="scientific">Nocardioides bruguierae</name>
    <dbReference type="NCBI Taxonomy" id="2945102"/>
    <lineage>
        <taxon>Bacteria</taxon>
        <taxon>Bacillati</taxon>
        <taxon>Actinomycetota</taxon>
        <taxon>Actinomycetes</taxon>
        <taxon>Propionibacteriales</taxon>
        <taxon>Nocardioidaceae</taxon>
        <taxon>Nocardioides</taxon>
    </lineage>
</organism>
<dbReference type="InterPro" id="IPR027417">
    <property type="entry name" value="P-loop_NTPase"/>
</dbReference>
<gene>
    <name evidence="1" type="ORF">M8330_00655</name>
</gene>